<evidence type="ECO:0000256" key="6">
    <source>
        <dbReference type="RuleBase" id="RU003423"/>
    </source>
</evidence>
<sequence>MAIEVKLPRQSEDNDESLITFWHVSEGDYIEKGQTLVEVQTAKAISEIEAPESSYIKEIKKLRGDTVKVDEVLVVLDTNTSAESDAELETAITVEELEKPQEVKPVVEVKATPRVKRLATQLGVDWQKVTPTRPDGKLTLEDIREAAGALNQPVVKEATPEKVVNQPVEQAEKKMRTVIAAPSVRKYAREHNINLEEIEALNPNGRVTKIDVDRALQANVEVSKSPLTDNEIIPFTGIRKVISNAMVHSKTTIPHVTHFDEAEVSLLVDHRQKTKAYFSEEDVKLTYLAYIVKALTKVLKKYPMLNASLDDQKDQIILHKQYNMGIAVDTERGLVVPVIKNADQKSLFDIAKEIQELSKKARDGSIKADEMSSGTCTISNIGSERGAWFTPIINAPQSCILGFGRIEKKVVVIDDAIEIRPVMTLSLSYDHRLIDGATAQKAVNEFKKLVHEPDLLLAY</sequence>
<evidence type="ECO:0000259" key="8">
    <source>
        <dbReference type="PROSITE" id="PS51826"/>
    </source>
</evidence>
<protein>
    <recommendedName>
        <fullName evidence="6">Dihydrolipoamide acetyltransferase component of pyruvate dehydrogenase complex</fullName>
        <ecNumber evidence="6">2.3.1.-</ecNumber>
    </recommendedName>
</protein>
<dbReference type="CDD" id="cd06849">
    <property type="entry name" value="lipoyl_domain"/>
    <property type="match status" value="1"/>
</dbReference>
<feature type="domain" description="Peripheral subunit-binding (PSBD)" evidence="8">
    <location>
        <begin position="179"/>
        <end position="216"/>
    </location>
</feature>
<dbReference type="PANTHER" id="PTHR43178">
    <property type="entry name" value="DIHYDROLIPOAMIDE ACETYLTRANSFERASE COMPONENT OF PYRUVATE DEHYDROGENASE COMPLEX"/>
    <property type="match status" value="1"/>
</dbReference>
<name>A0ABW4MNQ7_9BACI</name>
<keyword evidence="4 6" id="KW-0450">Lipoyl</keyword>
<organism evidence="9 10">
    <name type="scientific">Fredinandcohnia salidurans</name>
    <dbReference type="NCBI Taxonomy" id="2595041"/>
    <lineage>
        <taxon>Bacteria</taxon>
        <taxon>Bacillati</taxon>
        <taxon>Bacillota</taxon>
        <taxon>Bacilli</taxon>
        <taxon>Bacillales</taxon>
        <taxon>Bacillaceae</taxon>
        <taxon>Fredinandcohnia</taxon>
    </lineage>
</organism>
<comment type="similarity">
    <text evidence="2 6">Belongs to the 2-oxoacid dehydrogenase family.</text>
</comment>
<gene>
    <name evidence="9" type="ORF">ACFSFW_11305</name>
</gene>
<evidence type="ECO:0000256" key="2">
    <source>
        <dbReference type="ARBA" id="ARBA00007317"/>
    </source>
</evidence>
<dbReference type="InterPro" id="IPR004167">
    <property type="entry name" value="PSBD"/>
</dbReference>
<dbReference type="SUPFAM" id="SSF47005">
    <property type="entry name" value="Peripheral subunit-binding domain of 2-oxo acid dehydrogenase complex"/>
    <property type="match status" value="2"/>
</dbReference>
<feature type="domain" description="Lipoyl-binding" evidence="7">
    <location>
        <begin position="2"/>
        <end position="77"/>
    </location>
</feature>
<evidence type="ECO:0000259" key="7">
    <source>
        <dbReference type="PROSITE" id="PS50968"/>
    </source>
</evidence>
<evidence type="ECO:0000256" key="1">
    <source>
        <dbReference type="ARBA" id="ARBA00001938"/>
    </source>
</evidence>
<keyword evidence="3 6" id="KW-0808">Transferase</keyword>
<dbReference type="Pfam" id="PF02817">
    <property type="entry name" value="E3_binding"/>
    <property type="match status" value="2"/>
</dbReference>
<keyword evidence="10" id="KW-1185">Reference proteome</keyword>
<comment type="caution">
    <text evidence="9">The sequence shown here is derived from an EMBL/GenBank/DDBJ whole genome shotgun (WGS) entry which is preliminary data.</text>
</comment>
<keyword evidence="5 6" id="KW-0012">Acyltransferase</keyword>
<evidence type="ECO:0000313" key="9">
    <source>
        <dbReference type="EMBL" id="MFD1779256.1"/>
    </source>
</evidence>
<dbReference type="Pfam" id="PF00198">
    <property type="entry name" value="2-oxoacid_dh"/>
    <property type="match status" value="1"/>
</dbReference>
<evidence type="ECO:0000313" key="10">
    <source>
        <dbReference type="Proteomes" id="UP001597227"/>
    </source>
</evidence>
<evidence type="ECO:0000256" key="3">
    <source>
        <dbReference type="ARBA" id="ARBA00022679"/>
    </source>
</evidence>
<dbReference type="InterPro" id="IPR000089">
    <property type="entry name" value="Biotin_lipoyl"/>
</dbReference>
<dbReference type="PANTHER" id="PTHR43178:SF5">
    <property type="entry name" value="LIPOAMIDE ACYLTRANSFERASE COMPONENT OF BRANCHED-CHAIN ALPHA-KETO ACID DEHYDROGENASE COMPLEX, MITOCHONDRIAL"/>
    <property type="match status" value="1"/>
</dbReference>
<dbReference type="SUPFAM" id="SSF51230">
    <property type="entry name" value="Single hybrid motif"/>
    <property type="match status" value="1"/>
</dbReference>
<comment type="cofactor">
    <cofactor evidence="1 6">
        <name>(R)-lipoate</name>
        <dbReference type="ChEBI" id="CHEBI:83088"/>
    </cofactor>
</comment>
<dbReference type="InterPro" id="IPR050743">
    <property type="entry name" value="2-oxoacid_DH_E2_comp"/>
</dbReference>
<dbReference type="InterPro" id="IPR011053">
    <property type="entry name" value="Single_hybrid_motif"/>
</dbReference>
<dbReference type="Gene3D" id="3.30.559.10">
    <property type="entry name" value="Chloramphenicol acetyltransferase-like domain"/>
    <property type="match status" value="1"/>
</dbReference>
<dbReference type="PROSITE" id="PS51826">
    <property type="entry name" value="PSBD"/>
    <property type="match status" value="2"/>
</dbReference>
<dbReference type="Proteomes" id="UP001597227">
    <property type="component" value="Unassembled WGS sequence"/>
</dbReference>
<dbReference type="Pfam" id="PF00364">
    <property type="entry name" value="Biotin_lipoyl"/>
    <property type="match status" value="1"/>
</dbReference>
<evidence type="ECO:0000256" key="4">
    <source>
        <dbReference type="ARBA" id="ARBA00022823"/>
    </source>
</evidence>
<accession>A0ABW4MNQ7</accession>
<evidence type="ECO:0000256" key="5">
    <source>
        <dbReference type="ARBA" id="ARBA00023315"/>
    </source>
</evidence>
<dbReference type="InterPro" id="IPR036625">
    <property type="entry name" value="E3-bd_dom_sf"/>
</dbReference>
<dbReference type="InterPro" id="IPR001078">
    <property type="entry name" value="2-oxoacid_DH_actylTfrase"/>
</dbReference>
<dbReference type="EMBL" id="JBHUEK010000018">
    <property type="protein sequence ID" value="MFD1779256.1"/>
    <property type="molecule type" value="Genomic_DNA"/>
</dbReference>
<dbReference type="PROSITE" id="PS50968">
    <property type="entry name" value="BIOTINYL_LIPOYL"/>
    <property type="match status" value="1"/>
</dbReference>
<feature type="domain" description="Peripheral subunit-binding (PSBD)" evidence="8">
    <location>
        <begin position="110"/>
        <end position="147"/>
    </location>
</feature>
<dbReference type="EC" id="2.3.1.-" evidence="6"/>
<proteinExistence type="inferred from homology"/>
<dbReference type="Gene3D" id="4.10.320.10">
    <property type="entry name" value="E3-binding domain"/>
    <property type="match status" value="2"/>
</dbReference>
<dbReference type="InterPro" id="IPR023213">
    <property type="entry name" value="CAT-like_dom_sf"/>
</dbReference>
<reference evidence="10" key="1">
    <citation type="journal article" date="2019" name="Int. J. Syst. Evol. Microbiol.">
        <title>The Global Catalogue of Microorganisms (GCM) 10K type strain sequencing project: providing services to taxonomists for standard genome sequencing and annotation.</title>
        <authorList>
            <consortium name="The Broad Institute Genomics Platform"/>
            <consortium name="The Broad Institute Genome Sequencing Center for Infectious Disease"/>
            <person name="Wu L."/>
            <person name="Ma J."/>
        </authorList>
    </citation>
    <scope>NUCLEOTIDE SEQUENCE [LARGE SCALE GENOMIC DNA]</scope>
    <source>
        <strain evidence="10">CCUG 15531</strain>
    </source>
</reference>
<dbReference type="Gene3D" id="2.40.50.100">
    <property type="match status" value="1"/>
</dbReference>
<dbReference type="RefSeq" id="WP_388038238.1">
    <property type="nucleotide sequence ID" value="NZ_JBHUEK010000018.1"/>
</dbReference>
<dbReference type="SUPFAM" id="SSF52777">
    <property type="entry name" value="CoA-dependent acyltransferases"/>
    <property type="match status" value="1"/>
</dbReference>